<evidence type="ECO:0000256" key="1">
    <source>
        <dbReference type="ARBA" id="ARBA00004601"/>
    </source>
</evidence>
<feature type="compositionally biased region" description="Basic and acidic residues" evidence="7">
    <location>
        <begin position="102"/>
        <end position="111"/>
    </location>
</feature>
<evidence type="ECO:0008006" key="12">
    <source>
        <dbReference type="Google" id="ProtNLM"/>
    </source>
</evidence>
<dbReference type="GeneID" id="95975962"/>
<dbReference type="PANTHER" id="PTHR14190">
    <property type="entry name" value="SUPPRESSOR OF ACTIN MUTATIONS 2/VACUOLAR PROTEIN SORTING 52"/>
    <property type="match status" value="1"/>
</dbReference>
<keyword evidence="5" id="KW-0333">Golgi apparatus</keyword>
<feature type="domain" description="Vps52 coiled-coil" evidence="8">
    <location>
        <begin position="152"/>
        <end position="325"/>
    </location>
</feature>
<comment type="caution">
    <text evidence="10">The sequence shown here is derived from an EMBL/GenBank/DDBJ whole genome shotgun (WGS) entry which is preliminary data.</text>
</comment>
<evidence type="ECO:0000256" key="4">
    <source>
        <dbReference type="ARBA" id="ARBA00022927"/>
    </source>
</evidence>
<dbReference type="InterPro" id="IPR048361">
    <property type="entry name" value="Vps52_C"/>
</dbReference>
<dbReference type="Proteomes" id="UP001562354">
    <property type="component" value="Unassembled WGS sequence"/>
</dbReference>
<evidence type="ECO:0000256" key="6">
    <source>
        <dbReference type="SAM" id="Coils"/>
    </source>
</evidence>
<feature type="compositionally biased region" description="Polar residues" evidence="7">
    <location>
        <begin position="63"/>
        <end position="79"/>
    </location>
</feature>
<comment type="subcellular location">
    <subcellularLocation>
        <location evidence="1">Golgi apparatus</location>
        <location evidence="1">trans-Golgi network</location>
    </subcellularLocation>
</comment>
<evidence type="ECO:0000256" key="5">
    <source>
        <dbReference type="ARBA" id="ARBA00023034"/>
    </source>
</evidence>
<dbReference type="EMBL" id="JBFMKM010000007">
    <property type="protein sequence ID" value="KAL1305366.1"/>
    <property type="molecule type" value="Genomic_DNA"/>
</dbReference>
<feature type="coiled-coil region" evidence="6">
    <location>
        <begin position="180"/>
        <end position="207"/>
    </location>
</feature>
<dbReference type="Pfam" id="PF04129">
    <property type="entry name" value="Vps52_CC"/>
    <property type="match status" value="1"/>
</dbReference>
<evidence type="ECO:0000256" key="2">
    <source>
        <dbReference type="ARBA" id="ARBA00008180"/>
    </source>
</evidence>
<keyword evidence="11" id="KW-1185">Reference proteome</keyword>
<evidence type="ECO:0000259" key="9">
    <source>
        <dbReference type="Pfam" id="PF20655"/>
    </source>
</evidence>
<evidence type="ECO:0000256" key="3">
    <source>
        <dbReference type="ARBA" id="ARBA00022448"/>
    </source>
</evidence>
<dbReference type="Pfam" id="PF20655">
    <property type="entry name" value="Vps52_C"/>
    <property type="match status" value="1"/>
</dbReference>
<name>A0ABR3PGU4_9PEZI</name>
<dbReference type="InterPro" id="IPR007258">
    <property type="entry name" value="Vps52"/>
</dbReference>
<dbReference type="PANTHER" id="PTHR14190:SF7">
    <property type="entry name" value="VACUOLAR PROTEIN SORTING-ASSOCIATED PROTEIN 52 HOMOLOG"/>
    <property type="match status" value="1"/>
</dbReference>
<keyword evidence="4" id="KW-0653">Protein transport</keyword>
<dbReference type="RefSeq" id="XP_069201639.1">
    <property type="nucleotide sequence ID" value="XM_069341555.1"/>
</dbReference>
<evidence type="ECO:0000313" key="11">
    <source>
        <dbReference type="Proteomes" id="UP001562354"/>
    </source>
</evidence>
<evidence type="ECO:0000256" key="7">
    <source>
        <dbReference type="SAM" id="MobiDB-lite"/>
    </source>
</evidence>
<comment type="similarity">
    <text evidence="2">Belongs to the VPS52 family.</text>
</comment>
<evidence type="ECO:0000313" key="10">
    <source>
        <dbReference type="EMBL" id="KAL1305366.1"/>
    </source>
</evidence>
<evidence type="ECO:0000259" key="8">
    <source>
        <dbReference type="Pfam" id="PF04129"/>
    </source>
</evidence>
<keyword evidence="6" id="KW-0175">Coiled coil</keyword>
<feature type="region of interest" description="Disordered" evidence="7">
    <location>
        <begin position="1"/>
        <end position="111"/>
    </location>
</feature>
<organism evidence="10 11">
    <name type="scientific">Neodothiora populina</name>
    <dbReference type="NCBI Taxonomy" id="2781224"/>
    <lineage>
        <taxon>Eukaryota</taxon>
        <taxon>Fungi</taxon>
        <taxon>Dikarya</taxon>
        <taxon>Ascomycota</taxon>
        <taxon>Pezizomycotina</taxon>
        <taxon>Dothideomycetes</taxon>
        <taxon>Dothideomycetidae</taxon>
        <taxon>Dothideales</taxon>
        <taxon>Dothioraceae</taxon>
        <taxon>Neodothiora</taxon>
    </lineage>
</organism>
<reference evidence="10 11" key="1">
    <citation type="submission" date="2024-07" db="EMBL/GenBank/DDBJ databases">
        <title>Draft sequence of the Neodothiora populina.</title>
        <authorList>
            <person name="Drown D.D."/>
            <person name="Schuette U.S."/>
            <person name="Buechlein A.B."/>
            <person name="Rusch D.R."/>
            <person name="Winton L.W."/>
            <person name="Adams G.A."/>
        </authorList>
    </citation>
    <scope>NUCLEOTIDE SEQUENCE [LARGE SCALE GENOMIC DNA]</scope>
    <source>
        <strain evidence="10 11">CPC 39397</strain>
    </source>
</reference>
<feature type="domain" description="Vps52 C-terminal" evidence="9">
    <location>
        <begin position="342"/>
        <end position="657"/>
    </location>
</feature>
<gene>
    <name evidence="10" type="ORF">AAFC00_002260</name>
</gene>
<sequence>MWLNRYSGHSSPATSASPLPQRRPSHLGPNSSPNRPGLSPRASTLSLLTNGSSDSLPREARQPNASSLRNQLDAPTTDASPDPVDVLRDILGPSFAGNAQEDDTRSESQQRQELIDQIDFGQLSLQEFVDTQSVTAPAQQDEPEDSQSFQEYEKEKSKFEDLHQSISACDEVLKSVETYLHSFQADLAAVSAEIETLQQRSASLNTRLESRKDVEKLLGPEVDSLSIAPATVRKITDGPIDDAWIKALAELEKRAKIIDLKTKSGADSKGVSDLRPLIGNLKDKATERVRDHVVTQIKALRAPAVNAQVLQRNAFLRYKDAFAFLSRDQPQLGEEISKAYINTMRWYYLHHFTRYKSSIEKLRIHVIERTEALANDDATKRTGMLGGSKPATAPHDAFSLGRRMDILRSTATHAMTSSVAEEDRSTHYLEVPFRAFNLALVDNASAEFSFLTEFFAKQSFHAVNRMFTEIFEPTLALGYALTKQLIDPNADALGVLICVRLNQHFAFELQRRKVPSLEGYIFGTGMLLWPRFQIVMDMHCESLRRHTTALAGKPVGSALSLTSSANPQSIAPHPITQQFAIFTQGILALSGEAGDDEPVHNSLGRLRNDFEAFLLKMSKGFAEVKKRERFLVNNYSLVSAIVADTTGKLAEEVKGHFAQKCAEYSGQK</sequence>
<accession>A0ABR3PGU4</accession>
<proteinExistence type="inferred from homology"/>
<dbReference type="InterPro" id="IPR048319">
    <property type="entry name" value="Vps52_CC"/>
</dbReference>
<keyword evidence="3" id="KW-0813">Transport</keyword>
<feature type="compositionally biased region" description="Polar residues" evidence="7">
    <location>
        <begin position="41"/>
        <end position="55"/>
    </location>
</feature>
<protein>
    <recommendedName>
        <fullName evidence="12">Vps52-domain-containing protein</fullName>
    </recommendedName>
</protein>
<feature type="compositionally biased region" description="Polar residues" evidence="7">
    <location>
        <begin position="7"/>
        <end position="18"/>
    </location>
</feature>